<dbReference type="SUPFAM" id="SSF53474">
    <property type="entry name" value="alpha/beta-Hydrolases"/>
    <property type="match status" value="1"/>
</dbReference>
<evidence type="ECO:0000259" key="1">
    <source>
        <dbReference type="Pfam" id="PF00561"/>
    </source>
</evidence>
<dbReference type="InterPro" id="IPR029058">
    <property type="entry name" value="AB_hydrolase_fold"/>
</dbReference>
<sequence length="296" mass="32572">MSVVSELGESRLLHLPQGAIRIYERGHGEPVVFVHGLFANAAAWRKVVPRLAGSYRCITVDWPFGAHRIPMAPDADLTPLGIAGTIADVIESIDRSAVTLVGNDGGGMLSQLVVAHRPERIARLVLTPCDAYENFPPPLFNYLCWIARVPGAGPLTSQLLRLPAVRRTYARSRFAFGGLTRDPISDELIDHYLHGMTHDRAIARDSFAFLRAVDNKYTIDAAARFRSAGLPVLVAWAEEDRFFPFDHARRLAADFPNARLESITNSLTWVAEDQPARTAAVIDEFISTTPLPGRPG</sequence>
<dbReference type="InterPro" id="IPR050228">
    <property type="entry name" value="Carboxylesterase_BioH"/>
</dbReference>
<gene>
    <name evidence="2" type="ORF">ATK86_1942</name>
</gene>
<dbReference type="PANTHER" id="PTHR43194">
    <property type="entry name" value="HYDROLASE ALPHA/BETA FOLD FAMILY"/>
    <property type="match status" value="1"/>
</dbReference>
<dbReference type="InterPro" id="IPR000073">
    <property type="entry name" value="AB_hydrolase_1"/>
</dbReference>
<protein>
    <submittedName>
        <fullName evidence="2">Pimeloyl-ACP methyl ester carboxylesterase</fullName>
    </submittedName>
</protein>
<dbReference type="Gene3D" id="3.40.50.1820">
    <property type="entry name" value="alpha/beta hydrolase"/>
    <property type="match status" value="1"/>
</dbReference>
<keyword evidence="3" id="KW-1185">Reference proteome</keyword>
<feature type="domain" description="AB hydrolase-1" evidence="1">
    <location>
        <begin position="30"/>
        <end position="270"/>
    </location>
</feature>
<dbReference type="Pfam" id="PF00561">
    <property type="entry name" value="Abhydrolase_1"/>
    <property type="match status" value="1"/>
</dbReference>
<dbReference type="OrthoDB" id="3400345at2"/>
<evidence type="ECO:0000313" key="2">
    <source>
        <dbReference type="EMBL" id="PKV77592.1"/>
    </source>
</evidence>
<dbReference type="Proteomes" id="UP000233766">
    <property type="component" value="Unassembled WGS sequence"/>
</dbReference>
<dbReference type="AlphaFoldDB" id="A0A2N3V7K3"/>
<reference evidence="2 3" key="1">
    <citation type="submission" date="2017-12" db="EMBL/GenBank/DDBJ databases">
        <title>Sequencing the genomes of 1000 Actinobacteria strains.</title>
        <authorList>
            <person name="Klenk H.-P."/>
        </authorList>
    </citation>
    <scope>NUCLEOTIDE SEQUENCE [LARGE SCALE GENOMIC DNA]</scope>
    <source>
        <strain evidence="2 3">DSM 44489</strain>
    </source>
</reference>
<proteinExistence type="predicted"/>
<comment type="caution">
    <text evidence="2">The sequence shown here is derived from an EMBL/GenBank/DDBJ whole genome shotgun (WGS) entry which is preliminary data.</text>
</comment>
<dbReference type="RefSeq" id="WP_101464220.1">
    <property type="nucleotide sequence ID" value="NZ_PJMW01000002.1"/>
</dbReference>
<organism evidence="2 3">
    <name type="scientific">Nocardia fluminea</name>
    <dbReference type="NCBI Taxonomy" id="134984"/>
    <lineage>
        <taxon>Bacteria</taxon>
        <taxon>Bacillati</taxon>
        <taxon>Actinomycetota</taxon>
        <taxon>Actinomycetes</taxon>
        <taxon>Mycobacteriales</taxon>
        <taxon>Nocardiaceae</taxon>
        <taxon>Nocardia</taxon>
    </lineage>
</organism>
<evidence type="ECO:0000313" key="3">
    <source>
        <dbReference type="Proteomes" id="UP000233766"/>
    </source>
</evidence>
<dbReference type="EMBL" id="PJMW01000002">
    <property type="protein sequence ID" value="PKV77592.1"/>
    <property type="molecule type" value="Genomic_DNA"/>
</dbReference>
<accession>A0A2N3V7K3</accession>
<dbReference type="PANTHER" id="PTHR43194:SF2">
    <property type="entry name" value="PEROXISOMAL MEMBRANE PROTEIN LPX1"/>
    <property type="match status" value="1"/>
</dbReference>
<name>A0A2N3V7K3_9NOCA</name>
<dbReference type="GO" id="GO:0003824">
    <property type="term" value="F:catalytic activity"/>
    <property type="evidence" value="ECO:0007669"/>
    <property type="project" value="UniProtKB-ARBA"/>
</dbReference>